<protein>
    <submittedName>
        <fullName evidence="2">AP endonuclease</fullName>
    </submittedName>
</protein>
<dbReference type="RefSeq" id="WP_044906980.1">
    <property type="nucleotide sequence ID" value="NZ_JQIF01000089.1"/>
</dbReference>
<dbReference type="Pfam" id="PF01261">
    <property type="entry name" value="AP_endonuc_2"/>
    <property type="match status" value="1"/>
</dbReference>
<dbReference type="PANTHER" id="PTHR12110">
    <property type="entry name" value="HYDROXYPYRUVATE ISOMERASE"/>
    <property type="match status" value="1"/>
</dbReference>
<dbReference type="AlphaFoldDB" id="A0A099I2X0"/>
<keyword evidence="2" id="KW-0378">Hydrolase</keyword>
<reference evidence="2 3" key="1">
    <citation type="submission" date="2014-08" db="EMBL/GenBank/DDBJ databases">
        <title>Clostridium innocuum, an unnegligible vancomycin-resistant pathogen causing extra-intestinal infections.</title>
        <authorList>
            <person name="Feng Y."/>
            <person name="Chiu C.-H."/>
        </authorList>
    </citation>
    <scope>NUCLEOTIDE SEQUENCE [LARGE SCALE GENOMIC DNA]</scope>
    <source>
        <strain evidence="2 3">AN88</strain>
    </source>
</reference>
<dbReference type="Proteomes" id="UP000030008">
    <property type="component" value="Unassembled WGS sequence"/>
</dbReference>
<evidence type="ECO:0000313" key="3">
    <source>
        <dbReference type="Proteomes" id="UP000030008"/>
    </source>
</evidence>
<accession>A0A099I2X0</accession>
<dbReference type="Gene3D" id="3.20.20.150">
    <property type="entry name" value="Divalent-metal-dependent TIM barrel enzymes"/>
    <property type="match status" value="1"/>
</dbReference>
<comment type="caution">
    <text evidence="2">The sequence shown here is derived from an EMBL/GenBank/DDBJ whole genome shotgun (WGS) entry which is preliminary data.</text>
</comment>
<keyword evidence="2" id="KW-0540">Nuclease</keyword>
<dbReference type="EMBL" id="JQIF01000089">
    <property type="protein sequence ID" value="KGJ52040.1"/>
    <property type="molecule type" value="Genomic_DNA"/>
</dbReference>
<sequence>MNIGCCIATKDIPLAKEFGYDYVELSAKEIMKMDTELWKIKCKEILHPGIPVLGFSAFADEQTPLIGPSAQEEVWSAYLDILLERASQLHIKNMGIGAPKARMIPSEYDYGLATREMEYFLYTAARKASSYDITILYEALHPKECNFGNHTQECYQTVQHIHSPNLKLVYDVYHAINAGEQYADSRMCFDEIRHVHINSWDQGLQRYFLFEKDLPYVKDLCVFLQSVGYDNTISVEAFDADFPETGAASVSIIREALYEAEIKHPLSRTPSL</sequence>
<organism evidence="2 3">
    <name type="scientific">Clostridium innocuum</name>
    <dbReference type="NCBI Taxonomy" id="1522"/>
    <lineage>
        <taxon>Bacteria</taxon>
        <taxon>Bacillati</taxon>
        <taxon>Bacillota</taxon>
        <taxon>Clostridia</taxon>
        <taxon>Eubacteriales</taxon>
        <taxon>Clostridiaceae</taxon>
        <taxon>Clostridium</taxon>
    </lineage>
</organism>
<keyword evidence="2" id="KW-0255">Endonuclease</keyword>
<dbReference type="SUPFAM" id="SSF51658">
    <property type="entry name" value="Xylose isomerase-like"/>
    <property type="match status" value="1"/>
</dbReference>
<evidence type="ECO:0000313" key="2">
    <source>
        <dbReference type="EMBL" id="KGJ52040.1"/>
    </source>
</evidence>
<dbReference type="InterPro" id="IPR013022">
    <property type="entry name" value="Xyl_isomerase-like_TIM-brl"/>
</dbReference>
<name>A0A099I2X0_CLOIN</name>
<dbReference type="GO" id="GO:0004519">
    <property type="term" value="F:endonuclease activity"/>
    <property type="evidence" value="ECO:0007669"/>
    <property type="project" value="UniProtKB-KW"/>
</dbReference>
<dbReference type="InterPro" id="IPR050312">
    <property type="entry name" value="IolE/XylAMocC-like"/>
</dbReference>
<dbReference type="InterPro" id="IPR036237">
    <property type="entry name" value="Xyl_isomerase-like_sf"/>
</dbReference>
<evidence type="ECO:0000259" key="1">
    <source>
        <dbReference type="Pfam" id="PF01261"/>
    </source>
</evidence>
<gene>
    <name evidence="2" type="ORF">CIAN88_17240</name>
</gene>
<feature type="domain" description="Xylose isomerase-like TIM barrel" evidence="1">
    <location>
        <begin position="14"/>
        <end position="248"/>
    </location>
</feature>
<proteinExistence type="predicted"/>